<feature type="compositionally biased region" description="Low complexity" evidence="11">
    <location>
        <begin position="51"/>
        <end position="64"/>
    </location>
</feature>
<dbReference type="InterPro" id="IPR005135">
    <property type="entry name" value="Endo/exonuclease/phosphatase"/>
</dbReference>
<feature type="region of interest" description="Disordered" evidence="11">
    <location>
        <begin position="16"/>
        <end position="64"/>
    </location>
</feature>
<dbReference type="GO" id="GO:0003697">
    <property type="term" value="F:single-stranded DNA binding"/>
    <property type="evidence" value="ECO:0007669"/>
    <property type="project" value="TreeGrafter"/>
</dbReference>
<dbReference type="EMBL" id="KN847332">
    <property type="protein sequence ID" value="KIW48099.1"/>
    <property type="molecule type" value="Genomic_DNA"/>
</dbReference>
<dbReference type="Proteomes" id="UP000053342">
    <property type="component" value="Unassembled WGS sequence"/>
</dbReference>
<reference evidence="13 14" key="1">
    <citation type="submission" date="2015-01" db="EMBL/GenBank/DDBJ databases">
        <title>The Genome Sequence of Exophiala oligosperma CBS72588.</title>
        <authorList>
            <consortium name="The Broad Institute Genomics Platform"/>
            <person name="Cuomo C."/>
            <person name="de Hoog S."/>
            <person name="Gorbushina A."/>
            <person name="Stielow B."/>
            <person name="Teixiera M."/>
            <person name="Abouelleil A."/>
            <person name="Chapman S.B."/>
            <person name="Priest M."/>
            <person name="Young S.K."/>
            <person name="Wortman J."/>
            <person name="Nusbaum C."/>
            <person name="Birren B."/>
        </authorList>
    </citation>
    <scope>NUCLEOTIDE SEQUENCE [LARGE SCALE GENOMIC DNA]</scope>
    <source>
        <strain evidence="13 14">CBS 72588</strain>
    </source>
</reference>
<dbReference type="STRING" id="215243.A0A0D2EJL6"/>
<protein>
    <recommendedName>
        <fullName evidence="12">Endonuclease/exonuclease/phosphatase domain-containing protein</fullName>
    </recommendedName>
</protein>
<organism evidence="13 14">
    <name type="scientific">Exophiala oligosperma</name>
    <dbReference type="NCBI Taxonomy" id="215243"/>
    <lineage>
        <taxon>Eukaryota</taxon>
        <taxon>Fungi</taxon>
        <taxon>Dikarya</taxon>
        <taxon>Ascomycota</taxon>
        <taxon>Pezizomycotina</taxon>
        <taxon>Eurotiomycetes</taxon>
        <taxon>Chaetothyriomycetidae</taxon>
        <taxon>Chaetothyriales</taxon>
        <taxon>Herpotrichiellaceae</taxon>
        <taxon>Exophiala</taxon>
    </lineage>
</organism>
<accession>A0A0D2EJL6</accession>
<dbReference type="CDD" id="cd09080">
    <property type="entry name" value="TDP2"/>
    <property type="match status" value="1"/>
</dbReference>
<evidence type="ECO:0000256" key="5">
    <source>
        <dbReference type="ARBA" id="ARBA00022723"/>
    </source>
</evidence>
<keyword evidence="6" id="KW-0227">DNA damage</keyword>
<evidence type="ECO:0000313" key="14">
    <source>
        <dbReference type="Proteomes" id="UP000053342"/>
    </source>
</evidence>
<evidence type="ECO:0000256" key="4">
    <source>
        <dbReference type="ARBA" id="ARBA00022722"/>
    </source>
</evidence>
<keyword evidence="8" id="KW-0460">Magnesium</keyword>
<evidence type="ECO:0000256" key="10">
    <source>
        <dbReference type="ARBA" id="ARBA00023242"/>
    </source>
</evidence>
<keyword evidence="14" id="KW-1185">Reference proteome</keyword>
<evidence type="ECO:0000313" key="13">
    <source>
        <dbReference type="EMBL" id="KIW48099.1"/>
    </source>
</evidence>
<keyword evidence="7" id="KW-0378">Hydrolase</keyword>
<evidence type="ECO:0000256" key="6">
    <source>
        <dbReference type="ARBA" id="ARBA00022763"/>
    </source>
</evidence>
<dbReference type="HOGENOM" id="CLU_042307_0_1_1"/>
<evidence type="ECO:0000256" key="1">
    <source>
        <dbReference type="ARBA" id="ARBA00001936"/>
    </source>
</evidence>
<evidence type="ECO:0000256" key="3">
    <source>
        <dbReference type="ARBA" id="ARBA00004322"/>
    </source>
</evidence>
<dbReference type="AlphaFoldDB" id="A0A0D2EJL6"/>
<comment type="cofactor">
    <cofactor evidence="2">
        <name>Mg(2+)</name>
        <dbReference type="ChEBI" id="CHEBI:18420"/>
    </cofactor>
</comment>
<dbReference type="GeneID" id="27352792"/>
<dbReference type="GO" id="GO:0006302">
    <property type="term" value="P:double-strand break repair"/>
    <property type="evidence" value="ECO:0007669"/>
    <property type="project" value="TreeGrafter"/>
</dbReference>
<evidence type="ECO:0000256" key="8">
    <source>
        <dbReference type="ARBA" id="ARBA00022842"/>
    </source>
</evidence>
<evidence type="ECO:0000256" key="7">
    <source>
        <dbReference type="ARBA" id="ARBA00022801"/>
    </source>
</evidence>
<sequence>MDPKLKRIIELIESKKKTSHPWKRQEPHNQPYYTFSPTTSSWEATTPPGPSSASGRGSRSTTTTTGRTFTLVSWNIDFMLPYPDERMKAALNHLHSLTTTQTSNPTIILLQEMLESDLALIQAQSWIRSGYNMTDVDNTHWESGHYGTVILIPKSLPVKCVFRVHYEATVMERDALFVDLDIHGGGQTVRICNTHLESLIADPPRRPLQLATAARYMRPHDHDGGAAAVTASVLAGDLNAIQPFDKTLHSDNGLEDAYLSLGGQEDSDDGFTWGQQAPTKQRDMFGCSRMDKIFFCGAVECTRFERIGTGVTADEEHVKGCLVREEGMDRGWVTDHLGVSADFTVLRDDHDGLPIEPKI</sequence>
<dbReference type="GO" id="GO:0005737">
    <property type="term" value="C:cytoplasm"/>
    <property type="evidence" value="ECO:0007669"/>
    <property type="project" value="TreeGrafter"/>
</dbReference>
<dbReference type="Pfam" id="PF03372">
    <property type="entry name" value="Exo_endo_phos"/>
    <property type="match status" value="1"/>
</dbReference>
<feature type="compositionally biased region" description="Polar residues" evidence="11">
    <location>
        <begin position="31"/>
        <end position="43"/>
    </location>
</feature>
<dbReference type="PANTHER" id="PTHR15822:SF4">
    <property type="entry name" value="TYROSYL-DNA PHOSPHODIESTERASE 2"/>
    <property type="match status" value="1"/>
</dbReference>
<feature type="domain" description="Endonuclease/exonuclease/phosphatase" evidence="12">
    <location>
        <begin position="72"/>
        <end position="336"/>
    </location>
</feature>
<comment type="subcellular location">
    <subcellularLocation>
        <location evidence="3">Nucleus</location>
        <location evidence="3">PML body</location>
    </subcellularLocation>
</comment>
<dbReference type="RefSeq" id="XP_016268315.1">
    <property type="nucleotide sequence ID" value="XM_016401262.1"/>
</dbReference>
<dbReference type="VEuPathDB" id="FungiDB:PV06_00718"/>
<dbReference type="PANTHER" id="PTHR15822">
    <property type="entry name" value="TRAF AND TNF RECEPTOR-ASSOCIATED PROTEIN"/>
    <property type="match status" value="1"/>
</dbReference>
<keyword evidence="4" id="KW-0540">Nuclease</keyword>
<dbReference type="GO" id="GO:0046872">
    <property type="term" value="F:metal ion binding"/>
    <property type="evidence" value="ECO:0007669"/>
    <property type="project" value="UniProtKB-KW"/>
</dbReference>
<keyword evidence="5" id="KW-0479">Metal-binding</keyword>
<keyword evidence="10" id="KW-0539">Nucleus</keyword>
<evidence type="ECO:0000256" key="11">
    <source>
        <dbReference type="SAM" id="MobiDB-lite"/>
    </source>
</evidence>
<dbReference type="InterPro" id="IPR036691">
    <property type="entry name" value="Endo/exonu/phosph_ase_sf"/>
</dbReference>
<dbReference type="SUPFAM" id="SSF56219">
    <property type="entry name" value="DNase I-like"/>
    <property type="match status" value="1"/>
</dbReference>
<dbReference type="InterPro" id="IPR051547">
    <property type="entry name" value="TDP2-like"/>
</dbReference>
<dbReference type="GO" id="GO:0004518">
    <property type="term" value="F:nuclease activity"/>
    <property type="evidence" value="ECO:0007669"/>
    <property type="project" value="UniProtKB-KW"/>
</dbReference>
<gene>
    <name evidence="13" type="ORF">PV06_00718</name>
</gene>
<dbReference type="Gene3D" id="3.60.10.10">
    <property type="entry name" value="Endonuclease/exonuclease/phosphatase"/>
    <property type="match status" value="1"/>
</dbReference>
<name>A0A0D2EJL6_9EURO</name>
<keyword evidence="9" id="KW-0234">DNA repair</keyword>
<evidence type="ECO:0000256" key="9">
    <source>
        <dbReference type="ARBA" id="ARBA00023204"/>
    </source>
</evidence>
<proteinExistence type="predicted"/>
<dbReference type="GO" id="GO:0070260">
    <property type="term" value="F:5'-tyrosyl-DNA phosphodiesterase activity"/>
    <property type="evidence" value="ECO:0007669"/>
    <property type="project" value="TreeGrafter"/>
</dbReference>
<evidence type="ECO:0000259" key="12">
    <source>
        <dbReference type="Pfam" id="PF03372"/>
    </source>
</evidence>
<evidence type="ECO:0000256" key="2">
    <source>
        <dbReference type="ARBA" id="ARBA00001946"/>
    </source>
</evidence>
<dbReference type="OrthoDB" id="9975959at2759"/>
<comment type="cofactor">
    <cofactor evidence="1">
        <name>Mn(2+)</name>
        <dbReference type="ChEBI" id="CHEBI:29035"/>
    </cofactor>
</comment>